<protein>
    <recommendedName>
        <fullName evidence="6">Major facilitator superfamily (MFS) profile domain-containing protein</fullName>
    </recommendedName>
</protein>
<evidence type="ECO:0000256" key="1">
    <source>
        <dbReference type="ARBA" id="ARBA00004141"/>
    </source>
</evidence>
<dbReference type="Proteomes" id="UP000242770">
    <property type="component" value="Unassembled WGS sequence"/>
</dbReference>
<proteinExistence type="predicted"/>
<sequence>MPVSSDQVEEPPNQLVDTNDDATDKWSRDVWLLLAARFVRMTAFGSSSLILALFLSALGQTPVQVGRFLTLTLAGDFLLSLVLTFVADSLLGRRNTLRLGALSMLISGLVFATTTNVNSLLAAAIFDVTSPSGGELGPFRTVEESILAALVEKRHRPGLFGWYVVTGAFAASLATWLGGLMNELVDADEGEELVAYYRWVFVVYSVMGLVKLLLSLSLSQRCEASTRSANPPASTRSQGQTEANEREPLLPAPVPNVQQPEEPGFSHSRFALLCTLFAIDSLGSGMASQTLTSWYLSRKFNASLGTILSALLISATSNLFSARIAHHLGLVTTMELTHLPANIFLTLIPLPFSLHLTSALIVARAATSSMDQAPRAAFLSAFVPEDRRTRVLGLVGTVQTVAQAVGPGLTATKPIPIEALY</sequence>
<keyword evidence="3" id="KW-0812">Transmembrane</keyword>
<name>A0A0F7S1M2_9BASI</name>
<dbReference type="GO" id="GO:0022857">
    <property type="term" value="F:transmembrane transporter activity"/>
    <property type="evidence" value="ECO:0007669"/>
    <property type="project" value="InterPro"/>
</dbReference>
<dbReference type="PANTHER" id="PTHR23520">
    <property type="entry name" value="TRANSPORTER, PUTATIVE (AFU_ORTHOLOGUE AFUA_3G04000)-RELATED"/>
    <property type="match status" value="1"/>
</dbReference>
<dbReference type="PANTHER" id="PTHR23520:SF5">
    <property type="entry name" value="TRANSPORTER, PUTATIVE (AFU_ORTHOLOGUE AFUA_3G04000)-RELATED"/>
    <property type="match status" value="1"/>
</dbReference>
<feature type="transmembrane region" description="Helical" evidence="3">
    <location>
        <begin position="300"/>
        <end position="321"/>
    </location>
</feature>
<comment type="subcellular location">
    <subcellularLocation>
        <location evidence="1">Membrane</location>
        <topology evidence="1">Multi-pass membrane protein</topology>
    </subcellularLocation>
</comment>
<dbReference type="InterPro" id="IPR036259">
    <property type="entry name" value="MFS_trans_sf"/>
</dbReference>
<feature type="transmembrane region" description="Helical" evidence="3">
    <location>
        <begin position="193"/>
        <end position="214"/>
    </location>
</feature>
<keyword evidence="3" id="KW-1133">Transmembrane helix</keyword>
<evidence type="ECO:0000256" key="3">
    <source>
        <dbReference type="SAM" id="Phobius"/>
    </source>
</evidence>
<dbReference type="Pfam" id="PF07690">
    <property type="entry name" value="MFS_1"/>
    <property type="match status" value="1"/>
</dbReference>
<evidence type="ECO:0008006" key="6">
    <source>
        <dbReference type="Google" id="ProtNLM"/>
    </source>
</evidence>
<dbReference type="InterPro" id="IPR011701">
    <property type="entry name" value="MFS"/>
</dbReference>
<feature type="transmembrane region" description="Helical" evidence="3">
    <location>
        <begin position="160"/>
        <end position="181"/>
    </location>
</feature>
<dbReference type="GO" id="GO:0000329">
    <property type="term" value="C:fungal-type vacuole membrane"/>
    <property type="evidence" value="ECO:0007669"/>
    <property type="project" value="TreeGrafter"/>
</dbReference>
<keyword evidence="5" id="KW-1185">Reference proteome</keyword>
<dbReference type="Gene3D" id="1.20.1250.20">
    <property type="entry name" value="MFS general substrate transporter like domains"/>
    <property type="match status" value="1"/>
</dbReference>
<feature type="transmembrane region" description="Helical" evidence="3">
    <location>
        <begin position="38"/>
        <end position="59"/>
    </location>
</feature>
<dbReference type="AlphaFoldDB" id="A0A0F7S1M2"/>
<feature type="region of interest" description="Disordered" evidence="2">
    <location>
        <begin position="226"/>
        <end position="245"/>
    </location>
</feature>
<dbReference type="SUPFAM" id="SSF103473">
    <property type="entry name" value="MFS general substrate transporter"/>
    <property type="match status" value="1"/>
</dbReference>
<feature type="transmembrane region" description="Helical" evidence="3">
    <location>
        <begin position="65"/>
        <end position="87"/>
    </location>
</feature>
<reference evidence="5" key="1">
    <citation type="submission" date="2014-06" db="EMBL/GenBank/DDBJ databases">
        <authorList>
            <person name="Berkman P.J."/>
        </authorList>
    </citation>
    <scope>NUCLEOTIDE SEQUENCE [LARGE SCALE GENOMIC DNA]</scope>
</reference>
<feature type="compositionally biased region" description="Polar residues" evidence="2">
    <location>
        <begin position="226"/>
        <end position="242"/>
    </location>
</feature>
<feature type="transmembrane region" description="Helical" evidence="3">
    <location>
        <begin position="341"/>
        <end position="363"/>
    </location>
</feature>
<accession>A0A0F7S1M2</accession>
<dbReference type="EMBL" id="CCFA01003653">
    <property type="protein sequence ID" value="CDS01219.1"/>
    <property type="molecule type" value="Genomic_DNA"/>
</dbReference>
<dbReference type="STRING" id="49012.A0A0F7S1M2"/>
<feature type="transmembrane region" description="Helical" evidence="3">
    <location>
        <begin position="99"/>
        <end position="126"/>
    </location>
</feature>
<evidence type="ECO:0000313" key="4">
    <source>
        <dbReference type="EMBL" id="CDS01219.1"/>
    </source>
</evidence>
<gene>
    <name evidence="4" type="primary">SSCI61430.1</name>
</gene>
<evidence type="ECO:0000256" key="2">
    <source>
        <dbReference type="SAM" id="MobiDB-lite"/>
    </source>
</evidence>
<feature type="region of interest" description="Disordered" evidence="2">
    <location>
        <begin position="1"/>
        <end position="21"/>
    </location>
</feature>
<organism evidence="4 5">
    <name type="scientific">Sporisorium scitamineum</name>
    <dbReference type="NCBI Taxonomy" id="49012"/>
    <lineage>
        <taxon>Eukaryota</taxon>
        <taxon>Fungi</taxon>
        <taxon>Dikarya</taxon>
        <taxon>Basidiomycota</taxon>
        <taxon>Ustilaginomycotina</taxon>
        <taxon>Ustilaginomycetes</taxon>
        <taxon>Ustilaginales</taxon>
        <taxon>Ustilaginaceae</taxon>
        <taxon>Sporisorium</taxon>
    </lineage>
</organism>
<keyword evidence="3" id="KW-0472">Membrane</keyword>
<evidence type="ECO:0000313" key="5">
    <source>
        <dbReference type="Proteomes" id="UP000242770"/>
    </source>
</evidence>